<accession>A0A8X7TYF1</accession>
<sequence length="158" mass="17614">MNQSGVSSSPGYVQCPGNTRRAVRSTEECEKRYLDMAATCRDEASNLESSESDVSWYLQRKEEYLQREKWYQYVAEGNAHARGFALSKADGLEAVARVGVPGEHGGILNDHCVFRMLNVKESWDITSDDNNSNVTATSRVRSISVSPPEDDHIESHGQ</sequence>
<evidence type="ECO:0000313" key="3">
    <source>
        <dbReference type="Proteomes" id="UP000886595"/>
    </source>
</evidence>
<comment type="caution">
    <text evidence="2">The sequence shown here is derived from an EMBL/GenBank/DDBJ whole genome shotgun (WGS) entry which is preliminary data.</text>
</comment>
<feature type="region of interest" description="Disordered" evidence="1">
    <location>
        <begin position="125"/>
        <end position="158"/>
    </location>
</feature>
<evidence type="ECO:0000313" key="2">
    <source>
        <dbReference type="EMBL" id="KAG2258374.1"/>
    </source>
</evidence>
<feature type="compositionally biased region" description="Polar residues" evidence="1">
    <location>
        <begin position="1"/>
        <end position="11"/>
    </location>
</feature>
<organism evidence="2 3">
    <name type="scientific">Brassica carinata</name>
    <name type="common">Ethiopian mustard</name>
    <name type="synonym">Abyssinian cabbage</name>
    <dbReference type="NCBI Taxonomy" id="52824"/>
    <lineage>
        <taxon>Eukaryota</taxon>
        <taxon>Viridiplantae</taxon>
        <taxon>Streptophyta</taxon>
        <taxon>Embryophyta</taxon>
        <taxon>Tracheophyta</taxon>
        <taxon>Spermatophyta</taxon>
        <taxon>Magnoliopsida</taxon>
        <taxon>eudicotyledons</taxon>
        <taxon>Gunneridae</taxon>
        <taxon>Pentapetalae</taxon>
        <taxon>rosids</taxon>
        <taxon>malvids</taxon>
        <taxon>Brassicales</taxon>
        <taxon>Brassicaceae</taxon>
        <taxon>Brassiceae</taxon>
        <taxon>Brassica</taxon>
    </lineage>
</organism>
<feature type="region of interest" description="Disordered" evidence="1">
    <location>
        <begin position="1"/>
        <end position="21"/>
    </location>
</feature>
<proteinExistence type="predicted"/>
<dbReference type="Proteomes" id="UP000886595">
    <property type="component" value="Unassembled WGS sequence"/>
</dbReference>
<feature type="compositionally biased region" description="Basic and acidic residues" evidence="1">
    <location>
        <begin position="149"/>
        <end position="158"/>
    </location>
</feature>
<dbReference type="EMBL" id="JAAMPC010000015">
    <property type="protein sequence ID" value="KAG2258374.1"/>
    <property type="molecule type" value="Genomic_DNA"/>
</dbReference>
<dbReference type="AlphaFoldDB" id="A0A8X7TYF1"/>
<feature type="compositionally biased region" description="Polar residues" evidence="1">
    <location>
        <begin position="125"/>
        <end position="145"/>
    </location>
</feature>
<evidence type="ECO:0000256" key="1">
    <source>
        <dbReference type="SAM" id="MobiDB-lite"/>
    </source>
</evidence>
<reference evidence="2 3" key="1">
    <citation type="submission" date="2020-02" db="EMBL/GenBank/DDBJ databases">
        <authorList>
            <person name="Ma Q."/>
            <person name="Huang Y."/>
            <person name="Song X."/>
            <person name="Pei D."/>
        </authorList>
    </citation>
    <scope>NUCLEOTIDE SEQUENCE [LARGE SCALE GENOMIC DNA]</scope>
    <source>
        <strain evidence="2">Sxm20200214</strain>
        <tissue evidence="2">Leaf</tissue>
    </source>
</reference>
<gene>
    <name evidence="2" type="ORF">Bca52824_077668</name>
</gene>
<name>A0A8X7TYF1_BRACI</name>
<protein>
    <submittedName>
        <fullName evidence="2">Uncharacterized protein</fullName>
    </submittedName>
</protein>
<keyword evidence="3" id="KW-1185">Reference proteome</keyword>